<dbReference type="OrthoDB" id="2877605at2"/>
<evidence type="ECO:0000313" key="3">
    <source>
        <dbReference type="Proteomes" id="UP000198935"/>
    </source>
</evidence>
<keyword evidence="3" id="KW-1185">Reference proteome</keyword>
<gene>
    <name evidence="2" type="ORF">SAMN05421736_12313</name>
</gene>
<feature type="transmembrane region" description="Helical" evidence="1">
    <location>
        <begin position="34"/>
        <end position="55"/>
    </location>
</feature>
<dbReference type="EMBL" id="FNPI01000023">
    <property type="protein sequence ID" value="SDZ63257.1"/>
    <property type="molecule type" value="Genomic_DNA"/>
</dbReference>
<feature type="transmembrane region" description="Helical" evidence="1">
    <location>
        <begin position="145"/>
        <end position="165"/>
    </location>
</feature>
<feature type="transmembrane region" description="Helical" evidence="1">
    <location>
        <begin position="120"/>
        <end position="138"/>
    </location>
</feature>
<dbReference type="Proteomes" id="UP000198935">
    <property type="component" value="Unassembled WGS sequence"/>
</dbReference>
<dbReference type="Pfam" id="PF03741">
    <property type="entry name" value="TerC"/>
    <property type="match status" value="1"/>
</dbReference>
<accession>A0A1H3ULM6</accession>
<sequence>MMEFTKIVLISFVSDLDNIIIYAAIFGRKVSIPLILSVTCLLATCRTISVVFVHQLKDIDGIELVIGFLLLFIAVKMATKDMEMLERRRSRIWSAVAYVAAVDLLLSLDGVLLVSAVSDTALVIFIGIGVTLFSLFYLSSLIFQMLRYITWIFIVVASYIGYSAMDIITKEELFVHWMLSFHETFPLVDFLPLFSRVAAIAILLTGIYSYSKNNRIHTVK</sequence>
<dbReference type="InterPro" id="IPR005496">
    <property type="entry name" value="Integral_membrane_TerC"/>
</dbReference>
<keyword evidence="1" id="KW-0812">Transmembrane</keyword>
<protein>
    <submittedName>
        <fullName evidence="2">Integral membrane protein TerC family protein</fullName>
    </submittedName>
</protein>
<name>A0A1H3ULM6_9BACI</name>
<keyword evidence="1" id="KW-1133">Transmembrane helix</keyword>
<organism evidence="2 3">
    <name type="scientific">Evansella caseinilytica</name>
    <dbReference type="NCBI Taxonomy" id="1503961"/>
    <lineage>
        <taxon>Bacteria</taxon>
        <taxon>Bacillati</taxon>
        <taxon>Bacillota</taxon>
        <taxon>Bacilli</taxon>
        <taxon>Bacillales</taxon>
        <taxon>Bacillaceae</taxon>
        <taxon>Evansella</taxon>
    </lineage>
</organism>
<evidence type="ECO:0000256" key="1">
    <source>
        <dbReference type="SAM" id="Phobius"/>
    </source>
</evidence>
<dbReference type="AlphaFoldDB" id="A0A1H3ULM6"/>
<keyword evidence="1" id="KW-0472">Membrane</keyword>
<reference evidence="3" key="1">
    <citation type="submission" date="2016-10" db="EMBL/GenBank/DDBJ databases">
        <authorList>
            <person name="Varghese N."/>
            <person name="Submissions S."/>
        </authorList>
    </citation>
    <scope>NUCLEOTIDE SEQUENCE [LARGE SCALE GENOMIC DNA]</scope>
    <source>
        <strain evidence="3">SP</strain>
    </source>
</reference>
<feature type="transmembrane region" description="Helical" evidence="1">
    <location>
        <begin position="91"/>
        <end position="114"/>
    </location>
</feature>
<feature type="transmembrane region" description="Helical" evidence="1">
    <location>
        <begin position="185"/>
        <end position="210"/>
    </location>
</feature>
<evidence type="ECO:0000313" key="2">
    <source>
        <dbReference type="EMBL" id="SDZ63257.1"/>
    </source>
</evidence>
<proteinExistence type="predicted"/>
<feature type="transmembrane region" description="Helical" evidence="1">
    <location>
        <begin position="61"/>
        <end position="79"/>
    </location>
</feature>
<dbReference type="GO" id="GO:0016020">
    <property type="term" value="C:membrane"/>
    <property type="evidence" value="ECO:0007669"/>
    <property type="project" value="InterPro"/>
</dbReference>